<protein>
    <submittedName>
        <fullName evidence="2">Uncharacterized protein</fullName>
    </submittedName>
</protein>
<sequence>MATAEDIHLGYYNDILLPPSIRGKFKHSGKTEHLQEKERSTLASPNQARQQLPDLPYAITLSRTLVGLLITVGWEIRGLGPEPKNPAVLESYRRDMVKYCKDPNRFGDWDEGLEVTVNCKFSSLDSTLRKNVDLTMVVLRCCYELPPLSLGPGRIYKERQAVLRSRHELVDYESRAPRKLLEKNWKVCPNGTLPHQKLNIFVVNLDIPGKHLLRDAEVIFTTQEREI</sequence>
<feature type="region of interest" description="Disordered" evidence="1">
    <location>
        <begin position="27"/>
        <end position="48"/>
    </location>
</feature>
<reference evidence="2" key="1">
    <citation type="journal article" date="2020" name="Stud. Mycol.">
        <title>101 Dothideomycetes genomes: a test case for predicting lifestyles and emergence of pathogens.</title>
        <authorList>
            <person name="Haridas S."/>
            <person name="Albert R."/>
            <person name="Binder M."/>
            <person name="Bloem J."/>
            <person name="Labutti K."/>
            <person name="Salamov A."/>
            <person name="Andreopoulos B."/>
            <person name="Baker S."/>
            <person name="Barry K."/>
            <person name="Bills G."/>
            <person name="Bluhm B."/>
            <person name="Cannon C."/>
            <person name="Castanera R."/>
            <person name="Culley D."/>
            <person name="Daum C."/>
            <person name="Ezra D."/>
            <person name="Gonzalez J."/>
            <person name="Henrissat B."/>
            <person name="Kuo A."/>
            <person name="Liang C."/>
            <person name="Lipzen A."/>
            <person name="Lutzoni F."/>
            <person name="Magnuson J."/>
            <person name="Mondo S."/>
            <person name="Nolan M."/>
            <person name="Ohm R."/>
            <person name="Pangilinan J."/>
            <person name="Park H.-J."/>
            <person name="Ramirez L."/>
            <person name="Alfaro M."/>
            <person name="Sun H."/>
            <person name="Tritt A."/>
            <person name="Yoshinaga Y."/>
            <person name="Zwiers L.-H."/>
            <person name="Turgeon B."/>
            <person name="Goodwin S."/>
            <person name="Spatafora J."/>
            <person name="Crous P."/>
            <person name="Grigoriev I."/>
        </authorList>
    </citation>
    <scope>NUCLEOTIDE SEQUENCE</scope>
    <source>
        <strain evidence="2">CBS 675.92</strain>
    </source>
</reference>
<keyword evidence="3" id="KW-1185">Reference proteome</keyword>
<gene>
    <name evidence="2" type="ORF">CC80DRAFT_507699</name>
</gene>
<organism evidence="2 3">
    <name type="scientific">Byssothecium circinans</name>
    <dbReference type="NCBI Taxonomy" id="147558"/>
    <lineage>
        <taxon>Eukaryota</taxon>
        <taxon>Fungi</taxon>
        <taxon>Dikarya</taxon>
        <taxon>Ascomycota</taxon>
        <taxon>Pezizomycotina</taxon>
        <taxon>Dothideomycetes</taxon>
        <taxon>Pleosporomycetidae</taxon>
        <taxon>Pleosporales</taxon>
        <taxon>Massarineae</taxon>
        <taxon>Massarinaceae</taxon>
        <taxon>Byssothecium</taxon>
    </lineage>
</organism>
<proteinExistence type="predicted"/>
<dbReference type="EMBL" id="ML977007">
    <property type="protein sequence ID" value="KAF1952957.1"/>
    <property type="molecule type" value="Genomic_DNA"/>
</dbReference>
<evidence type="ECO:0000256" key="1">
    <source>
        <dbReference type="SAM" id="MobiDB-lite"/>
    </source>
</evidence>
<feature type="compositionally biased region" description="Basic and acidic residues" evidence="1">
    <location>
        <begin position="29"/>
        <end position="40"/>
    </location>
</feature>
<name>A0A6A5TVI9_9PLEO</name>
<evidence type="ECO:0000313" key="3">
    <source>
        <dbReference type="Proteomes" id="UP000800035"/>
    </source>
</evidence>
<dbReference type="AlphaFoldDB" id="A0A6A5TVI9"/>
<dbReference type="Proteomes" id="UP000800035">
    <property type="component" value="Unassembled WGS sequence"/>
</dbReference>
<evidence type="ECO:0000313" key="2">
    <source>
        <dbReference type="EMBL" id="KAF1952957.1"/>
    </source>
</evidence>
<accession>A0A6A5TVI9</accession>